<organism evidence="2 3">
    <name type="scientific">Gibberella nygamai</name>
    <name type="common">Bean root rot disease fungus</name>
    <name type="synonym">Fusarium nygamai</name>
    <dbReference type="NCBI Taxonomy" id="42673"/>
    <lineage>
        <taxon>Eukaryota</taxon>
        <taxon>Fungi</taxon>
        <taxon>Dikarya</taxon>
        <taxon>Ascomycota</taxon>
        <taxon>Pezizomycotina</taxon>
        <taxon>Sordariomycetes</taxon>
        <taxon>Hypocreomycetidae</taxon>
        <taxon>Hypocreales</taxon>
        <taxon>Nectriaceae</taxon>
        <taxon>Fusarium</taxon>
        <taxon>Fusarium fujikuroi species complex</taxon>
    </lineage>
</organism>
<sequence length="269" mass="30190">MNYCTISLKPFTAHEIWKSSEGDDSGLLTFSHTSIVAVQNGEIYQGTSKSRPKDIDEASIMKELSRVPRADIFPPCPWNFTRAPQIYIKLPDVSLYTPGAKNDIPQLLLHEAKIYEILREHPHPNLGQSQGCVVAEDGRLEGLALLKYKTTLFERAHDVSSFDLGQREQCISIIKSALEHLHSLGLAHNDLSPFNIMVMDKGEPVLLDLDVCHPVGTELDKGGQVGDWQGISRAVYKESSTECDLKALEHLDMWLKNKYEEMKESVSDE</sequence>
<proteinExistence type="predicted"/>
<dbReference type="Proteomes" id="UP000236664">
    <property type="component" value="Unassembled WGS sequence"/>
</dbReference>
<reference evidence="2 3" key="1">
    <citation type="submission" date="2017-06" db="EMBL/GenBank/DDBJ databases">
        <title>Genome of Fusarium nygamai isolate CS10214.</title>
        <authorList>
            <person name="Gardiner D.M."/>
            <person name="Obanor F."/>
            <person name="Kazan K."/>
        </authorList>
    </citation>
    <scope>NUCLEOTIDE SEQUENCE [LARGE SCALE GENOMIC DNA]</scope>
    <source>
        <strain evidence="2 3">CS10214</strain>
    </source>
</reference>
<dbReference type="SUPFAM" id="SSF56112">
    <property type="entry name" value="Protein kinase-like (PK-like)"/>
    <property type="match status" value="1"/>
</dbReference>
<evidence type="ECO:0000313" key="2">
    <source>
        <dbReference type="EMBL" id="PNP73731.1"/>
    </source>
</evidence>
<protein>
    <recommendedName>
        <fullName evidence="1">Protein kinase domain-containing protein</fullName>
    </recommendedName>
</protein>
<dbReference type="PROSITE" id="PS50011">
    <property type="entry name" value="PROTEIN_KINASE_DOM"/>
    <property type="match status" value="1"/>
</dbReference>
<dbReference type="AlphaFoldDB" id="A0A2K0VUN7"/>
<dbReference type="GO" id="GO:0005524">
    <property type="term" value="F:ATP binding"/>
    <property type="evidence" value="ECO:0007669"/>
    <property type="project" value="InterPro"/>
</dbReference>
<gene>
    <name evidence="2" type="ORF">FNYG_12921</name>
</gene>
<keyword evidence="3" id="KW-1185">Reference proteome</keyword>
<dbReference type="Gene3D" id="1.10.510.10">
    <property type="entry name" value="Transferase(Phosphotransferase) domain 1"/>
    <property type="match status" value="1"/>
</dbReference>
<dbReference type="EMBL" id="MTQA01000249">
    <property type="protein sequence ID" value="PNP73731.1"/>
    <property type="molecule type" value="Genomic_DNA"/>
</dbReference>
<evidence type="ECO:0000313" key="3">
    <source>
        <dbReference type="Proteomes" id="UP000236664"/>
    </source>
</evidence>
<accession>A0A2K0VUN7</accession>
<feature type="domain" description="Protein kinase" evidence="1">
    <location>
        <begin position="29"/>
        <end position="269"/>
    </location>
</feature>
<name>A0A2K0VUN7_GIBNY</name>
<dbReference type="InterPro" id="IPR011009">
    <property type="entry name" value="Kinase-like_dom_sf"/>
</dbReference>
<evidence type="ECO:0000259" key="1">
    <source>
        <dbReference type="PROSITE" id="PS50011"/>
    </source>
</evidence>
<dbReference type="OrthoDB" id="4062651at2759"/>
<comment type="caution">
    <text evidence="2">The sequence shown here is derived from an EMBL/GenBank/DDBJ whole genome shotgun (WGS) entry which is preliminary data.</text>
</comment>
<dbReference type="GO" id="GO:0004672">
    <property type="term" value="F:protein kinase activity"/>
    <property type="evidence" value="ECO:0007669"/>
    <property type="project" value="InterPro"/>
</dbReference>
<dbReference type="InterPro" id="IPR000719">
    <property type="entry name" value="Prot_kinase_dom"/>
</dbReference>